<organism evidence="2 3">
    <name type="scientific">Triparma verrucosa</name>
    <dbReference type="NCBI Taxonomy" id="1606542"/>
    <lineage>
        <taxon>Eukaryota</taxon>
        <taxon>Sar</taxon>
        <taxon>Stramenopiles</taxon>
        <taxon>Ochrophyta</taxon>
        <taxon>Bolidophyceae</taxon>
        <taxon>Parmales</taxon>
        <taxon>Triparmaceae</taxon>
        <taxon>Triparma</taxon>
    </lineage>
</organism>
<feature type="region of interest" description="Disordered" evidence="1">
    <location>
        <begin position="82"/>
        <end position="175"/>
    </location>
</feature>
<sequence length="202" mass="21906">MFLSLAYVQGKGALELTVLQPVQTLLKRWRRANGDGLSKFLGGYIGGLSKVGRKRWAILKELELGGNEVFGCSEEELVKLHGAEEEEVEEEAVPDDASAVVTKRRTSNPRGERGSQAGRERRKRQRVEGAGEEKAGGSGGGGSSGGGERNRSKTTGGRRPQKGEEGWDSGASEDELELQILKEQEQLRAMKSRRGTKRRGGG</sequence>
<reference evidence="3" key="1">
    <citation type="journal article" date="2023" name="Commun. Biol.">
        <title>Genome analysis of Parmales, the sister group of diatoms, reveals the evolutionary specialization of diatoms from phago-mixotrophs to photoautotrophs.</title>
        <authorList>
            <person name="Ban H."/>
            <person name="Sato S."/>
            <person name="Yoshikawa S."/>
            <person name="Yamada K."/>
            <person name="Nakamura Y."/>
            <person name="Ichinomiya M."/>
            <person name="Sato N."/>
            <person name="Blanc-Mathieu R."/>
            <person name="Endo H."/>
            <person name="Kuwata A."/>
            <person name="Ogata H."/>
        </authorList>
    </citation>
    <scope>NUCLEOTIDE SEQUENCE [LARGE SCALE GENOMIC DNA]</scope>
    <source>
        <strain evidence="3">NIES 3699</strain>
    </source>
</reference>
<name>A0A9W7DQA9_9STRA</name>
<dbReference type="Proteomes" id="UP001165160">
    <property type="component" value="Unassembled WGS sequence"/>
</dbReference>
<feature type="compositionally biased region" description="Gly residues" evidence="1">
    <location>
        <begin position="136"/>
        <end position="147"/>
    </location>
</feature>
<evidence type="ECO:0000313" key="2">
    <source>
        <dbReference type="EMBL" id="GMH46858.1"/>
    </source>
</evidence>
<evidence type="ECO:0000313" key="3">
    <source>
        <dbReference type="Proteomes" id="UP001165160"/>
    </source>
</evidence>
<protein>
    <submittedName>
        <fullName evidence="2">Uncharacterized protein</fullName>
    </submittedName>
</protein>
<proteinExistence type="predicted"/>
<comment type="caution">
    <text evidence="2">The sequence shown here is derived from an EMBL/GenBank/DDBJ whole genome shotgun (WGS) entry which is preliminary data.</text>
</comment>
<dbReference type="EMBL" id="BRXX01000561">
    <property type="protein sequence ID" value="GMH46858.1"/>
    <property type="molecule type" value="Genomic_DNA"/>
</dbReference>
<evidence type="ECO:0000256" key="1">
    <source>
        <dbReference type="SAM" id="MobiDB-lite"/>
    </source>
</evidence>
<gene>
    <name evidence="2" type="ORF">TrVE_jg5773</name>
</gene>
<dbReference type="AlphaFoldDB" id="A0A9W7DQA9"/>
<feature type="compositionally biased region" description="Acidic residues" evidence="1">
    <location>
        <begin position="84"/>
        <end position="94"/>
    </location>
</feature>
<feature type="compositionally biased region" description="Basic and acidic residues" evidence="1">
    <location>
        <begin position="126"/>
        <end position="135"/>
    </location>
</feature>
<keyword evidence="3" id="KW-1185">Reference proteome</keyword>
<accession>A0A9W7DQA9</accession>